<dbReference type="SUPFAM" id="SSF53822">
    <property type="entry name" value="Periplasmic binding protein-like I"/>
    <property type="match status" value="1"/>
</dbReference>
<protein>
    <submittedName>
        <fullName evidence="5">D-ribose ABC transporter substrate-binding protein</fullName>
    </submittedName>
</protein>
<comment type="subcellular location">
    <subcellularLocation>
        <location evidence="1">Periplasm</location>
    </subcellularLocation>
</comment>
<evidence type="ECO:0000259" key="4">
    <source>
        <dbReference type="Pfam" id="PF13407"/>
    </source>
</evidence>
<comment type="caution">
    <text evidence="5">The sequence shown here is derived from an EMBL/GenBank/DDBJ whole genome shotgun (WGS) entry which is preliminary data.</text>
</comment>
<dbReference type="InterPro" id="IPR025997">
    <property type="entry name" value="SBP_2_dom"/>
</dbReference>
<evidence type="ECO:0000313" key="6">
    <source>
        <dbReference type="Proteomes" id="UP001156882"/>
    </source>
</evidence>
<feature type="domain" description="Periplasmic binding protein" evidence="4">
    <location>
        <begin position="46"/>
        <end position="299"/>
    </location>
</feature>
<keyword evidence="3" id="KW-0732">Signal</keyword>
<reference evidence="6" key="1">
    <citation type="journal article" date="2019" name="Int. J. Syst. Evol. Microbiol.">
        <title>The Global Catalogue of Microorganisms (GCM) 10K type strain sequencing project: providing services to taxonomists for standard genome sequencing and annotation.</title>
        <authorList>
            <consortium name="The Broad Institute Genomics Platform"/>
            <consortium name="The Broad Institute Genome Sequencing Center for Infectious Disease"/>
            <person name="Wu L."/>
            <person name="Ma J."/>
        </authorList>
    </citation>
    <scope>NUCLEOTIDE SEQUENCE [LARGE SCALE GENOMIC DNA]</scope>
    <source>
        <strain evidence="6">NBRC 101365</strain>
    </source>
</reference>
<dbReference type="PANTHER" id="PTHR30036">
    <property type="entry name" value="D-XYLOSE-BINDING PERIPLASMIC PROTEIN"/>
    <property type="match status" value="1"/>
</dbReference>
<name>A0ABQ6CIX0_9HYPH</name>
<evidence type="ECO:0000256" key="2">
    <source>
        <dbReference type="ARBA" id="ARBA00007639"/>
    </source>
</evidence>
<comment type="similarity">
    <text evidence="2">Belongs to the bacterial solute-binding protein 2 family.</text>
</comment>
<dbReference type="CDD" id="cd01536">
    <property type="entry name" value="PBP1_ABC_sugar_binding-like"/>
    <property type="match status" value="1"/>
</dbReference>
<gene>
    <name evidence="5" type="ORF">GCM10007874_26750</name>
</gene>
<accession>A0ABQ6CIX0</accession>
<keyword evidence="6" id="KW-1185">Reference proteome</keyword>
<organism evidence="5 6">
    <name type="scientific">Labrys miyagiensis</name>
    <dbReference type="NCBI Taxonomy" id="346912"/>
    <lineage>
        <taxon>Bacteria</taxon>
        <taxon>Pseudomonadati</taxon>
        <taxon>Pseudomonadota</taxon>
        <taxon>Alphaproteobacteria</taxon>
        <taxon>Hyphomicrobiales</taxon>
        <taxon>Xanthobacteraceae</taxon>
        <taxon>Labrys</taxon>
    </lineage>
</organism>
<dbReference type="InterPro" id="IPR028082">
    <property type="entry name" value="Peripla_BP_I"/>
</dbReference>
<dbReference type="Gene3D" id="3.40.50.2300">
    <property type="match status" value="2"/>
</dbReference>
<dbReference type="EMBL" id="BSPC01000024">
    <property type="protein sequence ID" value="GLS19658.1"/>
    <property type="molecule type" value="Genomic_DNA"/>
</dbReference>
<dbReference type="InterPro" id="IPR050555">
    <property type="entry name" value="Bact_Solute-Bind_Prot2"/>
</dbReference>
<feature type="signal peptide" evidence="3">
    <location>
        <begin position="1"/>
        <end position="27"/>
    </location>
</feature>
<dbReference type="Pfam" id="PF13407">
    <property type="entry name" value="Peripla_BP_4"/>
    <property type="match status" value="1"/>
</dbReference>
<dbReference type="Proteomes" id="UP001156882">
    <property type="component" value="Unassembled WGS sequence"/>
</dbReference>
<evidence type="ECO:0000313" key="5">
    <source>
        <dbReference type="EMBL" id="GLS19658.1"/>
    </source>
</evidence>
<evidence type="ECO:0000256" key="3">
    <source>
        <dbReference type="SAM" id="SignalP"/>
    </source>
</evidence>
<proteinExistence type="inferred from homology"/>
<feature type="chain" id="PRO_5046457735" evidence="3">
    <location>
        <begin position="28"/>
        <end position="334"/>
    </location>
</feature>
<dbReference type="RefSeq" id="WP_284312659.1">
    <property type="nucleotide sequence ID" value="NZ_BSPC01000024.1"/>
</dbReference>
<evidence type="ECO:0000256" key="1">
    <source>
        <dbReference type="ARBA" id="ARBA00004418"/>
    </source>
</evidence>
<sequence length="334" mass="35818">MFSRKRTGLAAAAILTASLFCSSAALAKDFVVGLSWDTKDTLVQAWEDYFQSESVTMGDAAGVHFKWIINVANNDPAQQASNIEDLINQGVDVIVARAKDGTAIGASIRAAKAANIPFVTFDRESSTIKPTAHVGADSYAHAKLAATALVDDLKKHDAKAKCIELLGSQVDTNAVNFSKAWNDVTKESGVVENLMQVPTEWNPELFLSGTTNAFKAHPEANCLFVASDFALSAVKSALDKIGRWKPQGDPNHVWIASVGLMPSAVKAMEGGYLDDSALWDTYGHARELDRVLIAIAKGEDPGCGDKGCLVNGRIGTPATINSMDNIWSKKYNDQ</sequence>